<name>A0A365P6W5_9ACTN</name>
<dbReference type="Pfam" id="PF00583">
    <property type="entry name" value="Acetyltransf_1"/>
    <property type="match status" value="1"/>
</dbReference>
<dbReference type="EMBL" id="QNTT01000063">
    <property type="protein sequence ID" value="RBA31484.1"/>
    <property type="molecule type" value="Genomic_DNA"/>
</dbReference>
<evidence type="ECO:0000313" key="3">
    <source>
        <dbReference type="Proteomes" id="UP000252187"/>
    </source>
</evidence>
<gene>
    <name evidence="2" type="ORF">DQ226_15825</name>
</gene>
<dbReference type="SUPFAM" id="SSF55729">
    <property type="entry name" value="Acyl-CoA N-acyltransferases (Nat)"/>
    <property type="match status" value="1"/>
</dbReference>
<proteinExistence type="predicted"/>
<dbReference type="PROSITE" id="PS51186">
    <property type="entry name" value="GNAT"/>
    <property type="match status" value="1"/>
</dbReference>
<dbReference type="InterPro" id="IPR016181">
    <property type="entry name" value="Acyl_CoA_acyltransferase"/>
</dbReference>
<evidence type="ECO:0000259" key="1">
    <source>
        <dbReference type="PROSITE" id="PS51186"/>
    </source>
</evidence>
<reference evidence="2 3" key="1">
    <citation type="submission" date="2018-06" db="EMBL/GenBank/DDBJ databases">
        <title>Whole genome sequencing of four bacterial strains from South Shetland trench revealing bio-synthetic gene clusters.</title>
        <authorList>
            <person name="Abdel-Mageed W.M."/>
            <person name="Lehri B."/>
            <person name="Jarmusch S.A."/>
            <person name="Miranda K."/>
            <person name="Goodfellow M."/>
            <person name="Jaspars M."/>
            <person name="Karlyshev A.V."/>
        </authorList>
    </citation>
    <scope>NUCLEOTIDE SEQUENCE [LARGE SCALE GENOMIC DNA]</scope>
    <source>
        <strain evidence="2 3">SST1</strain>
    </source>
</reference>
<evidence type="ECO:0000313" key="2">
    <source>
        <dbReference type="EMBL" id="RBA31484.1"/>
    </source>
</evidence>
<dbReference type="Proteomes" id="UP000252187">
    <property type="component" value="Unassembled WGS sequence"/>
</dbReference>
<dbReference type="InterPro" id="IPR000182">
    <property type="entry name" value="GNAT_dom"/>
</dbReference>
<protein>
    <submittedName>
        <fullName evidence="2">GNAT family N-acetyltransferase</fullName>
    </submittedName>
</protein>
<dbReference type="Gene3D" id="3.40.630.30">
    <property type="match status" value="1"/>
</dbReference>
<organism evidence="2 3">
    <name type="scientific">Dietzia maris</name>
    <dbReference type="NCBI Taxonomy" id="37915"/>
    <lineage>
        <taxon>Bacteria</taxon>
        <taxon>Bacillati</taxon>
        <taxon>Actinomycetota</taxon>
        <taxon>Actinomycetes</taxon>
        <taxon>Mycobacteriales</taxon>
        <taxon>Dietziaceae</taxon>
        <taxon>Dietzia</taxon>
    </lineage>
</organism>
<keyword evidence="2" id="KW-0808">Transferase</keyword>
<accession>A0A365P6W5</accession>
<dbReference type="AlphaFoldDB" id="A0A365P6W5"/>
<dbReference type="RefSeq" id="WP_119193279.1">
    <property type="nucleotide sequence ID" value="NZ_JAPWIO010000008.1"/>
</dbReference>
<comment type="caution">
    <text evidence="2">The sequence shown here is derived from an EMBL/GenBank/DDBJ whole genome shotgun (WGS) entry which is preliminary data.</text>
</comment>
<sequence length="185" mass="20382">MTSVTYFQQTDADHLRPAGRAELTISRVFPAEPSFNSRMYREIGGDWNWIDRLEWAEGDWASYCSDPCVSTLRATRGGEVVGFAELRMNPCDETTGPAFNNSGGVGDDGVDVEIVYFGLLPQFASRGLGGWFLSEVCRIAWNVPGCRRVWLHTCDDDSPAAVPNYLSRGFVEYARADTGCATCSA</sequence>
<dbReference type="GO" id="GO:0016747">
    <property type="term" value="F:acyltransferase activity, transferring groups other than amino-acyl groups"/>
    <property type="evidence" value="ECO:0007669"/>
    <property type="project" value="InterPro"/>
</dbReference>
<dbReference type="CDD" id="cd04301">
    <property type="entry name" value="NAT_SF"/>
    <property type="match status" value="1"/>
</dbReference>
<feature type="domain" description="N-acetyltransferase" evidence="1">
    <location>
        <begin position="26"/>
        <end position="185"/>
    </location>
</feature>